<sequence>MPIHNKPSRSSASDSKAPQHEATETSAGPHRGAAGSGTDTHVATQSRRKFPLKKTILATSLTGILSGVALTVWIVNSQAEKLIMQAANFALAGMDSELIDIELGKSQLEHWRITSANLRVHDSHIRLNNLNIQLKLDWPQSFAELKQFSQIAYLTQKITQISTGDIEVELGQSLFLPNRNAIDEQGPALALDIKSLPLIDIGKTSLILKARHLDTQNDLPVYRLVMDKLSLNGAGEINSEFSHEGESIAKLKATLAAQQWQLASQIALAPLLASLHQISLRQTQDSVLSPLTELDKEWQALAIDLQGQLVSDSRITLTSGELISQHQLIDPKLTFNQLAALELAPKPELVSKPKLAFKIAGHLAELDLSLEPFTLAVSPNAAQQQRLMHLLDETLAKPLTQPPSNSAAKPASDQAPERVASQTAGQIAKLLSGLKSTDAPVGIALTLSEALHYPLTQIQQDAQSQPLKNEPLDNKPLSFKLPRIQLKTVGSKLDTQIDLANVELVKSAETLSFKTDWRLNAKQTSSLQLSELWANMPQDLSWNSSQLTTAGRLSFNRTPSSTDWQFITTPIGAATQTQQNAGDTLQFIVGELKQLSAQDNNAAKHADVSLGSITINALAPLTVRSQRNSNTSSAQTSVPASDTANQFTLALPPLNLALEQLHFSQTTQTVVSETAAVDTKKAETTAVETKAAEASAEKSTNTSITTKTDMSAGSFSIALQKAMSFEFKPEVEAPLDSLLTATWQNQLAWQANQLNIEKQLSSKGRSRKETVLKLDKLTLAQSLNWKNNTLFGDEHWQVGTVELQSQHKLNLATASKPLVLTGQWVVDTSMTEALSLLNQTQPLPAELNVTGHNQLQAQFNLTQQRDQTQFTMQITQSMTELEGFYKDTTFEGGKLQAQCEFSWGQSYKKESHKKPQDKGYFSSLSKLNCPQTLMTFNLFDPGFPLTDIEVEADIALGKDAEKLPDNWIQQLTGLSDTDVSMTAKGKVLSGQFLLPEFNLKLQDKSHAYLLLQAMSLEEVLRIQPQIGVYADGIFDGVLPVDLINGKVSITGGQLAARAPGGLIAISGNPAVEQMRQSQPYLDFVFSTLEHLQYSQLSSSFDMDQAGDAKLLVEVKGRSQGVERPIHLNYSHEENMLQLFRSLQIGNDLQDRIEKSVK</sequence>
<evidence type="ECO:0000313" key="3">
    <source>
        <dbReference type="EMBL" id="MEM6248391.1"/>
    </source>
</evidence>
<dbReference type="Pfam" id="PF11739">
    <property type="entry name" value="YdbH-like"/>
    <property type="match status" value="1"/>
</dbReference>
<keyword evidence="2" id="KW-0812">Transmembrane</keyword>
<dbReference type="RefSeq" id="WP_342901955.1">
    <property type="nucleotide sequence ID" value="NZ_JBCHKU010000007.1"/>
</dbReference>
<dbReference type="Proteomes" id="UP001489333">
    <property type="component" value="Unassembled WGS sequence"/>
</dbReference>
<reference evidence="3 4" key="1">
    <citation type="submission" date="2024-04" db="EMBL/GenBank/DDBJ databases">
        <title>Novel Shewanella species isolated from Baltic Sea sediments.</title>
        <authorList>
            <person name="Martin-Rodriguez A.J."/>
            <person name="Fernandez-Juarez V."/>
            <person name="Valeriano V.D."/>
            <person name="Mihindukulasooriya I."/>
            <person name="Ceresnova L."/>
            <person name="Joffre E."/>
            <person name="Jensie-Markopoulos S."/>
            <person name="Moore E.R.B."/>
            <person name="Sjoling A."/>
        </authorList>
    </citation>
    <scope>NUCLEOTIDE SEQUENCE [LARGE SCALE GENOMIC DNA]</scope>
    <source>
        <strain evidence="3 4">VAX-SP0-0CM-1</strain>
    </source>
</reference>
<feature type="region of interest" description="Disordered" evidence="1">
    <location>
        <begin position="397"/>
        <end position="420"/>
    </location>
</feature>
<evidence type="ECO:0000256" key="2">
    <source>
        <dbReference type="SAM" id="Phobius"/>
    </source>
</evidence>
<feature type="transmembrane region" description="Helical" evidence="2">
    <location>
        <begin position="55"/>
        <end position="75"/>
    </location>
</feature>
<evidence type="ECO:0000256" key="1">
    <source>
        <dbReference type="SAM" id="MobiDB-lite"/>
    </source>
</evidence>
<comment type="caution">
    <text evidence="3">The sequence shown here is derived from an EMBL/GenBank/DDBJ whole genome shotgun (WGS) entry which is preliminary data.</text>
</comment>
<keyword evidence="4" id="KW-1185">Reference proteome</keyword>
<proteinExistence type="predicted"/>
<name>A0ABU9UQ55_9GAMM</name>
<gene>
    <name evidence="3" type="ORF">AAGS29_07165</name>
</gene>
<protein>
    <submittedName>
        <fullName evidence="3">YdbH domain-containing protein</fullName>
    </submittedName>
</protein>
<keyword evidence="2" id="KW-0472">Membrane</keyword>
<keyword evidence="2" id="KW-1133">Transmembrane helix</keyword>
<accession>A0ABU9UQ55</accession>
<dbReference type="EMBL" id="JBCHKU010000007">
    <property type="protein sequence ID" value="MEM6248391.1"/>
    <property type="molecule type" value="Genomic_DNA"/>
</dbReference>
<evidence type="ECO:0000313" key="4">
    <source>
        <dbReference type="Proteomes" id="UP001489333"/>
    </source>
</evidence>
<dbReference type="InterPro" id="IPR021730">
    <property type="entry name" value="YdbH"/>
</dbReference>
<feature type="region of interest" description="Disordered" evidence="1">
    <location>
        <begin position="1"/>
        <end position="46"/>
    </location>
</feature>
<organism evidence="3 4">
    <name type="scientific">Shewanella vaxholmensis</name>
    <dbReference type="NCBI Taxonomy" id="3063535"/>
    <lineage>
        <taxon>Bacteria</taxon>
        <taxon>Pseudomonadati</taxon>
        <taxon>Pseudomonadota</taxon>
        <taxon>Gammaproteobacteria</taxon>
        <taxon>Alteromonadales</taxon>
        <taxon>Shewanellaceae</taxon>
        <taxon>Shewanella</taxon>
    </lineage>
</organism>